<dbReference type="EMBL" id="CP004006">
    <property type="protein sequence ID" value="AHE67837.1"/>
    <property type="molecule type" value="Genomic_DNA"/>
</dbReference>
<name>W0BGV5_9GAMM</name>
<dbReference type="STRING" id="1268635.Loa_02295"/>
<evidence type="ECO:0000313" key="1">
    <source>
        <dbReference type="EMBL" id="AHE67837.1"/>
    </source>
</evidence>
<dbReference type="HOGENOM" id="CLU_1914438_0_0_6"/>
<sequence>MFVSLLNQIIKHAIMTAVVFKFNIIIKRDQYVKKLVATTLSVITLGSVFPAHADVTNSCFVEVAVSSPPVLVSERVAFNVSNSSGIYRSLTLNGGDAARTIEQLPCYNAYTISATLYSSAVNPLMNTSAIGQCTLQAGEIALNNPDSNISVVFPFDFNCD</sequence>
<gene>
    <name evidence="1" type="ORF">Loa_02295</name>
</gene>
<evidence type="ECO:0000313" key="2">
    <source>
        <dbReference type="Proteomes" id="UP000018838"/>
    </source>
</evidence>
<proteinExistence type="predicted"/>
<protein>
    <submittedName>
        <fullName evidence="1">Uncharacterized protein</fullName>
    </submittedName>
</protein>
<dbReference type="PATRIC" id="fig|1268635.3.peg.2355"/>
<dbReference type="Proteomes" id="UP000018838">
    <property type="component" value="Chromosome"/>
</dbReference>
<organism evidence="1 2">
    <name type="scientific">Legionella oakridgensis ATCC 33761 = DSM 21215</name>
    <dbReference type="NCBI Taxonomy" id="1268635"/>
    <lineage>
        <taxon>Bacteria</taxon>
        <taxon>Pseudomonadati</taxon>
        <taxon>Pseudomonadota</taxon>
        <taxon>Gammaproteobacteria</taxon>
        <taxon>Legionellales</taxon>
        <taxon>Legionellaceae</taxon>
        <taxon>Legionella</taxon>
    </lineage>
</organism>
<dbReference type="KEGG" id="lok:Loa_02295"/>
<accession>W0BGV5</accession>
<reference evidence="1 2" key="1">
    <citation type="journal article" date="2013" name="Int. J. Med. Microbiol.">
        <title>Legionella oakridgensis ATCC 33761 genome sequence and phenotypic characterization reveals its replication capacity in amoebae.</title>
        <authorList>
            <person name="Brzuszkiewicz E."/>
            <person name="Schulz T."/>
            <person name="Rydzewski K."/>
            <person name="Daniel R."/>
            <person name="Gillmaier N."/>
            <person name="Dittmann C."/>
            <person name="Holland G."/>
            <person name="Schunder E."/>
            <person name="Lautner M."/>
            <person name="Eisenreich W."/>
            <person name="Luck C."/>
            <person name="Heuner K."/>
        </authorList>
    </citation>
    <scope>NUCLEOTIDE SEQUENCE [LARGE SCALE GENOMIC DNA]</scope>
    <source>
        <strain>OR-10</strain>
        <strain evidence="2">ATCC 33761</strain>
    </source>
</reference>
<dbReference type="eggNOG" id="ENOG5032FY1">
    <property type="taxonomic scope" value="Bacteria"/>
</dbReference>
<keyword evidence="2" id="KW-1185">Reference proteome</keyword>
<dbReference type="AlphaFoldDB" id="W0BGV5"/>